<dbReference type="PANTHER" id="PTHR30482:SF10">
    <property type="entry name" value="HIGH-AFFINITY BRANCHED-CHAIN AMINO ACID TRANSPORT PROTEIN BRAE"/>
    <property type="match status" value="1"/>
</dbReference>
<dbReference type="PANTHER" id="PTHR30482">
    <property type="entry name" value="HIGH-AFFINITY BRANCHED-CHAIN AMINO ACID TRANSPORT SYSTEM PERMEASE"/>
    <property type="match status" value="1"/>
</dbReference>
<keyword evidence="1" id="KW-0812">Transmembrane</keyword>
<organism evidence="2">
    <name type="scientific">marine sediment metagenome</name>
    <dbReference type="NCBI Taxonomy" id="412755"/>
    <lineage>
        <taxon>unclassified sequences</taxon>
        <taxon>metagenomes</taxon>
        <taxon>ecological metagenomes</taxon>
    </lineage>
</organism>
<proteinExistence type="predicted"/>
<dbReference type="AlphaFoldDB" id="X1N7Z9"/>
<keyword evidence="1" id="KW-0472">Membrane</keyword>
<comment type="caution">
    <text evidence="2">The sequence shown here is derived from an EMBL/GenBank/DDBJ whole genome shotgun (WGS) entry which is preliminary data.</text>
</comment>
<dbReference type="InterPro" id="IPR043428">
    <property type="entry name" value="LivM-like"/>
</dbReference>
<evidence type="ECO:0000256" key="1">
    <source>
        <dbReference type="SAM" id="Phobius"/>
    </source>
</evidence>
<gene>
    <name evidence="2" type="ORF">S06H3_46285</name>
</gene>
<sequence length="137" mass="14364">MDITRFKSKGFFIPGLISLVLLILLATLPLSLGGYTVVLATSILMYAILTVSWVLFSGPSGYMSLASAAFFGVGIYIGAVLLPNTGQVLPLLLVVVLGGLASSIVALGVGALTLRLRGIYFAIFTFGLVVLILELLN</sequence>
<feature type="transmembrane region" description="Helical" evidence="1">
    <location>
        <begin position="63"/>
        <end position="82"/>
    </location>
</feature>
<feature type="non-terminal residue" evidence="2">
    <location>
        <position position="137"/>
    </location>
</feature>
<accession>X1N7Z9</accession>
<dbReference type="GO" id="GO:0005886">
    <property type="term" value="C:plasma membrane"/>
    <property type="evidence" value="ECO:0007669"/>
    <property type="project" value="TreeGrafter"/>
</dbReference>
<name>X1N7Z9_9ZZZZ</name>
<dbReference type="GO" id="GO:0015658">
    <property type="term" value="F:branched-chain amino acid transmembrane transporter activity"/>
    <property type="evidence" value="ECO:0007669"/>
    <property type="project" value="InterPro"/>
</dbReference>
<dbReference type="EMBL" id="BARV01028979">
    <property type="protein sequence ID" value="GAI39728.1"/>
    <property type="molecule type" value="Genomic_DNA"/>
</dbReference>
<feature type="transmembrane region" description="Helical" evidence="1">
    <location>
        <begin position="37"/>
        <end position="56"/>
    </location>
</feature>
<feature type="transmembrane region" description="Helical" evidence="1">
    <location>
        <begin position="88"/>
        <end position="112"/>
    </location>
</feature>
<reference evidence="2" key="1">
    <citation type="journal article" date="2014" name="Front. Microbiol.">
        <title>High frequency of phylogenetically diverse reductive dehalogenase-homologous genes in deep subseafloor sedimentary metagenomes.</title>
        <authorList>
            <person name="Kawai M."/>
            <person name="Futagami T."/>
            <person name="Toyoda A."/>
            <person name="Takaki Y."/>
            <person name="Nishi S."/>
            <person name="Hori S."/>
            <person name="Arai W."/>
            <person name="Tsubouchi T."/>
            <person name="Morono Y."/>
            <person name="Uchiyama I."/>
            <person name="Ito T."/>
            <person name="Fujiyama A."/>
            <person name="Inagaki F."/>
            <person name="Takami H."/>
        </authorList>
    </citation>
    <scope>NUCLEOTIDE SEQUENCE</scope>
    <source>
        <strain evidence="2">Expedition CK06-06</strain>
    </source>
</reference>
<keyword evidence="1" id="KW-1133">Transmembrane helix</keyword>
<protein>
    <recommendedName>
        <fullName evidence="3">Branched-chain amino acid ABC transporter permease</fullName>
    </recommendedName>
</protein>
<evidence type="ECO:0000313" key="2">
    <source>
        <dbReference type="EMBL" id="GAI39728.1"/>
    </source>
</evidence>
<feature type="transmembrane region" description="Helical" evidence="1">
    <location>
        <begin position="12"/>
        <end position="31"/>
    </location>
</feature>
<evidence type="ECO:0008006" key="3">
    <source>
        <dbReference type="Google" id="ProtNLM"/>
    </source>
</evidence>
<feature type="transmembrane region" description="Helical" evidence="1">
    <location>
        <begin position="119"/>
        <end position="136"/>
    </location>
</feature>